<sequence length="179" mass="20805">MADVGRRYPYGNGSDSRYEKEYRHDNGIGAEYYHGTYGKGVGYINNRTDYEGRFTNEYRNDYSAVIPYNPSVYRTYELRNQYEGGEPRRLEVVKGNVFSVNQIFVTPPPGMPYRPPLSLPAPKDEKKRGSAWCFSDPEMKRKRRVASYKAYSVEGKVKASLKKGIRWIKYKCSELIHGW</sequence>
<dbReference type="PANTHER" id="PTHR33193">
    <property type="entry name" value="DOMAIN PROTEIN, PUTATIVE (DUF3511)-RELATED"/>
    <property type="match status" value="1"/>
</dbReference>
<reference evidence="1" key="1">
    <citation type="journal article" date="2022" name="Cell">
        <title>Repeat-based holocentromeres influence genome architecture and karyotype evolution.</title>
        <authorList>
            <person name="Hofstatter P.G."/>
            <person name="Thangavel G."/>
            <person name="Lux T."/>
            <person name="Neumann P."/>
            <person name="Vondrak T."/>
            <person name="Novak P."/>
            <person name="Zhang M."/>
            <person name="Costa L."/>
            <person name="Castellani M."/>
            <person name="Scott A."/>
            <person name="Toegelov H."/>
            <person name="Fuchs J."/>
            <person name="Mata-Sucre Y."/>
            <person name="Dias Y."/>
            <person name="Vanzela A.L.L."/>
            <person name="Huettel B."/>
            <person name="Almeida C.C.S."/>
            <person name="Simkova H."/>
            <person name="Souza G."/>
            <person name="Pedrosa-Harand A."/>
            <person name="Macas J."/>
            <person name="Mayer K.F.X."/>
            <person name="Houben A."/>
            <person name="Marques A."/>
        </authorList>
    </citation>
    <scope>NUCLEOTIDE SEQUENCE</scope>
    <source>
        <strain evidence="1">RhyBre1mFocal</strain>
    </source>
</reference>
<dbReference type="PANTHER" id="PTHR33193:SF13">
    <property type="entry name" value="EXPRESSED PROTEIN"/>
    <property type="match status" value="1"/>
</dbReference>
<evidence type="ECO:0000313" key="1">
    <source>
        <dbReference type="EMBL" id="KAJ1692067.1"/>
    </source>
</evidence>
<dbReference type="AlphaFoldDB" id="A0A9Q0HMX2"/>
<dbReference type="InterPro" id="IPR021899">
    <property type="entry name" value="DUF3511"/>
</dbReference>
<dbReference type="Pfam" id="PF12023">
    <property type="entry name" value="DUF3511"/>
    <property type="match status" value="1"/>
</dbReference>
<accession>A0A9Q0HMX2</accession>
<proteinExistence type="predicted"/>
<name>A0A9Q0HMX2_9POAL</name>
<comment type="caution">
    <text evidence="1">The sequence shown here is derived from an EMBL/GenBank/DDBJ whole genome shotgun (WGS) entry which is preliminary data.</text>
</comment>
<dbReference type="EMBL" id="JAMQYH010000003">
    <property type="protein sequence ID" value="KAJ1692067.1"/>
    <property type="molecule type" value="Genomic_DNA"/>
</dbReference>
<gene>
    <name evidence="1" type="ORF">LUZ63_008765</name>
</gene>
<protein>
    <submittedName>
        <fullName evidence="1">Uncharacterized protein</fullName>
    </submittedName>
</protein>
<dbReference type="OrthoDB" id="660385at2759"/>
<evidence type="ECO:0000313" key="2">
    <source>
        <dbReference type="Proteomes" id="UP001151287"/>
    </source>
</evidence>
<organism evidence="1 2">
    <name type="scientific">Rhynchospora breviuscula</name>
    <dbReference type="NCBI Taxonomy" id="2022672"/>
    <lineage>
        <taxon>Eukaryota</taxon>
        <taxon>Viridiplantae</taxon>
        <taxon>Streptophyta</taxon>
        <taxon>Embryophyta</taxon>
        <taxon>Tracheophyta</taxon>
        <taxon>Spermatophyta</taxon>
        <taxon>Magnoliopsida</taxon>
        <taxon>Liliopsida</taxon>
        <taxon>Poales</taxon>
        <taxon>Cyperaceae</taxon>
        <taxon>Cyperoideae</taxon>
        <taxon>Rhynchosporeae</taxon>
        <taxon>Rhynchospora</taxon>
    </lineage>
</organism>
<dbReference type="Proteomes" id="UP001151287">
    <property type="component" value="Unassembled WGS sequence"/>
</dbReference>
<keyword evidence="2" id="KW-1185">Reference proteome</keyword>